<dbReference type="EMBL" id="VTYF01000053">
    <property type="protein sequence ID" value="NOI12290.1"/>
    <property type="molecule type" value="Genomic_DNA"/>
</dbReference>
<accession>A0A7Y0RZ29</accession>
<sequence>MNFEDDLVTILINFRDNIINDMALKKWVTNNECDLKALLGKSGLTLKINNGDRKAVTSVIAQYSGSEKTYFI</sequence>
<comment type="caution">
    <text evidence="1">The sequence shown here is derived from an EMBL/GenBank/DDBJ whole genome shotgun (WGS) entry which is preliminary data.</text>
</comment>
<proteinExistence type="predicted"/>
<protein>
    <submittedName>
        <fullName evidence="1">Uncharacterized protein</fullName>
    </submittedName>
</protein>
<dbReference type="Proteomes" id="UP000532247">
    <property type="component" value="Unassembled WGS sequence"/>
</dbReference>
<evidence type="ECO:0000313" key="2">
    <source>
        <dbReference type="Proteomes" id="UP000532247"/>
    </source>
</evidence>
<dbReference type="RefSeq" id="WP_033905291.1">
    <property type="nucleotide sequence ID" value="NZ_AP023187.1"/>
</dbReference>
<evidence type="ECO:0000313" key="1">
    <source>
        <dbReference type="EMBL" id="NOI12290.1"/>
    </source>
</evidence>
<gene>
    <name evidence="1" type="ORF">F0254_26310</name>
</gene>
<dbReference type="AlphaFoldDB" id="A0A7Y0RZ29"/>
<organism evidence="1 2">
    <name type="scientific">Vibrio alginolyticus</name>
    <dbReference type="NCBI Taxonomy" id="663"/>
    <lineage>
        <taxon>Bacteria</taxon>
        <taxon>Pseudomonadati</taxon>
        <taxon>Pseudomonadota</taxon>
        <taxon>Gammaproteobacteria</taxon>
        <taxon>Vibrionales</taxon>
        <taxon>Vibrionaceae</taxon>
        <taxon>Vibrio</taxon>
    </lineage>
</organism>
<reference evidence="1 2" key="1">
    <citation type="submission" date="2019-09" db="EMBL/GenBank/DDBJ databases">
        <title>Draft genome sequencing and comparative genomics of hatchery-associated Vibrios.</title>
        <authorList>
            <person name="Kehlet-Delgado H."/>
            <person name="Mueller R.S."/>
        </authorList>
    </citation>
    <scope>NUCLEOTIDE SEQUENCE [LARGE SCALE GENOMIC DNA]</scope>
    <source>
        <strain evidence="1 2">081416A</strain>
    </source>
</reference>
<name>A0A7Y0RZ29_VIBAL</name>